<dbReference type="Gene3D" id="2.40.30.170">
    <property type="match status" value="1"/>
</dbReference>
<dbReference type="Gene3D" id="2.40.420.20">
    <property type="match status" value="1"/>
</dbReference>
<comment type="subcellular location">
    <subcellularLocation>
        <location evidence="1">Cell envelope</location>
    </subcellularLocation>
</comment>
<feature type="domain" description="Multidrug resistance protein MdtA-like C-terminal permuted SH3" evidence="7">
    <location>
        <begin position="282"/>
        <end position="341"/>
    </location>
</feature>
<dbReference type="InterPro" id="IPR058627">
    <property type="entry name" value="MdtA-like_C"/>
</dbReference>
<reference evidence="8 9" key="1">
    <citation type="submission" date="2019-03" db="EMBL/GenBank/DDBJ databases">
        <title>Diversity of the mouse oral microbiome.</title>
        <authorList>
            <person name="Joseph S."/>
            <person name="Aduse-Opoku J."/>
            <person name="Curtis M."/>
            <person name="Wade W."/>
            <person name="Hashim A."/>
        </authorList>
    </citation>
    <scope>NUCLEOTIDE SEQUENCE [LARGE SCALE GENOMIC DNA]</scope>
    <source>
        <strain evidence="8 9">P11</strain>
    </source>
</reference>
<evidence type="ECO:0000259" key="5">
    <source>
        <dbReference type="Pfam" id="PF25917"/>
    </source>
</evidence>
<feature type="domain" description="CusB-like beta-barrel" evidence="6">
    <location>
        <begin position="199"/>
        <end position="270"/>
    </location>
</feature>
<dbReference type="EMBL" id="SPPK01000004">
    <property type="protein sequence ID" value="TFU88723.1"/>
    <property type="molecule type" value="Genomic_DNA"/>
</dbReference>
<dbReference type="PANTHER" id="PTHR30469">
    <property type="entry name" value="MULTIDRUG RESISTANCE PROTEIN MDTA"/>
    <property type="match status" value="1"/>
</dbReference>
<evidence type="ECO:0000256" key="3">
    <source>
        <dbReference type="ARBA" id="ARBA00022448"/>
    </source>
</evidence>
<dbReference type="Pfam" id="PF25967">
    <property type="entry name" value="RND-MFP_C"/>
    <property type="match status" value="1"/>
</dbReference>
<dbReference type="InterPro" id="IPR058792">
    <property type="entry name" value="Beta-barrel_RND_2"/>
</dbReference>
<dbReference type="NCBIfam" id="TIGR01730">
    <property type="entry name" value="RND_mfp"/>
    <property type="match status" value="1"/>
</dbReference>
<proteinExistence type="inferred from homology"/>
<accession>A0A4Y9IJT6</accession>
<feature type="domain" description="Multidrug resistance protein MdtA-like barrel-sandwich hybrid" evidence="5">
    <location>
        <begin position="65"/>
        <end position="192"/>
    </location>
</feature>
<feature type="chain" id="PRO_5021191345" evidence="4">
    <location>
        <begin position="29"/>
        <end position="353"/>
    </location>
</feature>
<feature type="signal peptide" evidence="4">
    <location>
        <begin position="1"/>
        <end position="28"/>
    </location>
</feature>
<comment type="caution">
    <text evidence="8">The sequence shown here is derived from an EMBL/GenBank/DDBJ whole genome shotgun (WGS) entry which is preliminary data.</text>
</comment>
<dbReference type="Gene3D" id="2.40.50.100">
    <property type="match status" value="1"/>
</dbReference>
<evidence type="ECO:0000256" key="2">
    <source>
        <dbReference type="ARBA" id="ARBA00009477"/>
    </source>
</evidence>
<sequence>MKVMDKLKLFFSRSVLCLLFLGMVSCSAKKSEEANSRPVPVKIQTIKYSDDIYQQEYIGTVEGENAVDVSFQVNGNIEQVYVQEGQNVRKGQLLARLNTSSIESMHNAAKSTLNQAQDAYNRLSILYKNNSLPEIKYIEAKTQLEQAQANEQITRKNLQDCNLYAPISGVVSQRYQEAGANVAPGTPIYNLVTINSVKIKIAIPENEISAIKIGESSRIKISALNDAEFEGKIQEKGVSANPLSHTYDIKVQVNNPNSQIMPGMVCKAYLINPSEASGQKNIIVPLKAIQVDFSGKQFVWLKDDQNKAVYREITQGKLIGNGVVIEEGLQDGDNLIIEGYQNVSPGVTVEIAK</sequence>
<dbReference type="GO" id="GO:0015562">
    <property type="term" value="F:efflux transmembrane transporter activity"/>
    <property type="evidence" value="ECO:0007669"/>
    <property type="project" value="TreeGrafter"/>
</dbReference>
<evidence type="ECO:0000256" key="1">
    <source>
        <dbReference type="ARBA" id="ARBA00004196"/>
    </source>
</evidence>
<name>A0A4Y9IJT6_9BACT</name>
<dbReference type="Pfam" id="PF25954">
    <property type="entry name" value="Beta-barrel_RND_2"/>
    <property type="match status" value="1"/>
</dbReference>
<dbReference type="Proteomes" id="UP000298285">
    <property type="component" value="Unassembled WGS sequence"/>
</dbReference>
<dbReference type="Gene3D" id="1.10.287.470">
    <property type="entry name" value="Helix hairpin bin"/>
    <property type="match status" value="1"/>
</dbReference>
<dbReference type="OrthoDB" id="9798190at2"/>
<dbReference type="PROSITE" id="PS51257">
    <property type="entry name" value="PROKAR_LIPOPROTEIN"/>
    <property type="match status" value="1"/>
</dbReference>
<dbReference type="AlphaFoldDB" id="A0A4Y9IJT6"/>
<dbReference type="InterPro" id="IPR006143">
    <property type="entry name" value="RND_pump_MFP"/>
</dbReference>
<gene>
    <name evidence="8" type="ORF">E4T88_12700</name>
</gene>
<evidence type="ECO:0000256" key="4">
    <source>
        <dbReference type="SAM" id="SignalP"/>
    </source>
</evidence>
<organism evidence="8 9">
    <name type="scientific">Dysgonomonas mossii</name>
    <dbReference type="NCBI Taxonomy" id="163665"/>
    <lineage>
        <taxon>Bacteria</taxon>
        <taxon>Pseudomonadati</taxon>
        <taxon>Bacteroidota</taxon>
        <taxon>Bacteroidia</taxon>
        <taxon>Bacteroidales</taxon>
        <taxon>Dysgonomonadaceae</taxon>
        <taxon>Dysgonomonas</taxon>
    </lineage>
</organism>
<keyword evidence="4" id="KW-0732">Signal</keyword>
<evidence type="ECO:0000313" key="8">
    <source>
        <dbReference type="EMBL" id="TFU88723.1"/>
    </source>
</evidence>
<keyword evidence="3" id="KW-0813">Transport</keyword>
<comment type="similarity">
    <text evidence="2">Belongs to the membrane fusion protein (MFP) (TC 8.A.1) family.</text>
</comment>
<dbReference type="SUPFAM" id="SSF111369">
    <property type="entry name" value="HlyD-like secretion proteins"/>
    <property type="match status" value="1"/>
</dbReference>
<protein>
    <submittedName>
        <fullName evidence="8">Efflux RND transporter periplasmic adaptor subunit</fullName>
    </submittedName>
</protein>
<evidence type="ECO:0000259" key="7">
    <source>
        <dbReference type="Pfam" id="PF25967"/>
    </source>
</evidence>
<evidence type="ECO:0000313" key="9">
    <source>
        <dbReference type="Proteomes" id="UP000298285"/>
    </source>
</evidence>
<dbReference type="GO" id="GO:1990281">
    <property type="term" value="C:efflux pump complex"/>
    <property type="evidence" value="ECO:0007669"/>
    <property type="project" value="TreeGrafter"/>
</dbReference>
<evidence type="ECO:0000259" key="6">
    <source>
        <dbReference type="Pfam" id="PF25954"/>
    </source>
</evidence>
<dbReference type="InterPro" id="IPR058625">
    <property type="entry name" value="MdtA-like_BSH"/>
</dbReference>
<dbReference type="Pfam" id="PF25917">
    <property type="entry name" value="BSH_RND"/>
    <property type="match status" value="1"/>
</dbReference>